<dbReference type="InterPro" id="IPR042099">
    <property type="entry name" value="ANL_N_sf"/>
</dbReference>
<dbReference type="RefSeq" id="WP_126615166.1">
    <property type="nucleotide sequence ID" value="NZ_CP034562.1"/>
</dbReference>
<dbReference type="OrthoDB" id="8870348at2"/>
<dbReference type="AlphaFoldDB" id="A0A3S9P4B2"/>
<feature type="domain" description="AMP-dependent synthetase/ligase" evidence="2">
    <location>
        <begin position="49"/>
        <end position="195"/>
    </location>
</feature>
<dbReference type="InterPro" id="IPR045851">
    <property type="entry name" value="AMP-bd_C_sf"/>
</dbReference>
<name>A0A3S9P4B2_9BACT</name>
<sequence length="363" mass="40823">MYLHIAGKEFKINDLRNGNFQMYGEEYIDNVLIFCFEWLNGKEEFTMQSSGSTGMPKAILVKRSQMEASAKATAKILAIQENDKALICINTEYIGGRMMLVRALEFKLNTWIIPPTSHPFSKVPRDIEFDFIAMVPLQVQSSIDNELEQIQKVKKIIIGGAPISNLLSNSIQQNLHHTAIYMTYGMTETVSHIALKKISYTTDGLYHTLDGVSINVDERNCLNIIAPMSDYKKVQTNDVVKLHSSTSFEWLGRADNIINSGGVKIQAEKVETHILKILSDMGYSSVSLFIGGIPHSLLGEQAILFIEGISLTIDDQKTLLQNLSKKVGKFEVPKQIHSIGSFIKTDTMKVRRKETINKFLETQ</sequence>
<keyword evidence="4" id="KW-1185">Reference proteome</keyword>
<dbReference type="InterPro" id="IPR000873">
    <property type="entry name" value="AMP-dep_synth/lig_dom"/>
</dbReference>
<gene>
    <name evidence="3" type="ORF">EI427_12630</name>
</gene>
<dbReference type="Gene3D" id="3.40.50.12780">
    <property type="entry name" value="N-terminal domain of ligase-like"/>
    <property type="match status" value="1"/>
</dbReference>
<dbReference type="GO" id="GO:0031956">
    <property type="term" value="F:medium-chain fatty acid-CoA ligase activity"/>
    <property type="evidence" value="ECO:0007669"/>
    <property type="project" value="TreeGrafter"/>
</dbReference>
<dbReference type="Proteomes" id="UP000267268">
    <property type="component" value="Chromosome 1"/>
</dbReference>
<organism evidence="3 4">
    <name type="scientific">Flammeovirga pectinis</name>
    <dbReference type="NCBI Taxonomy" id="2494373"/>
    <lineage>
        <taxon>Bacteria</taxon>
        <taxon>Pseudomonadati</taxon>
        <taxon>Bacteroidota</taxon>
        <taxon>Cytophagia</taxon>
        <taxon>Cytophagales</taxon>
        <taxon>Flammeovirgaceae</taxon>
        <taxon>Flammeovirga</taxon>
    </lineage>
</organism>
<dbReference type="PANTHER" id="PTHR43201">
    <property type="entry name" value="ACYL-COA SYNTHETASE"/>
    <property type="match status" value="1"/>
</dbReference>
<evidence type="ECO:0000313" key="3">
    <source>
        <dbReference type="EMBL" id="AZQ63050.1"/>
    </source>
</evidence>
<accession>A0A3S9P4B2</accession>
<dbReference type="PANTHER" id="PTHR43201:SF8">
    <property type="entry name" value="ACYL-COA SYNTHETASE FAMILY MEMBER 3"/>
    <property type="match status" value="1"/>
</dbReference>
<comment type="similarity">
    <text evidence="1">Belongs to the ATP-dependent AMP-binding enzyme family.</text>
</comment>
<protein>
    <submittedName>
        <fullName evidence="3">Acyl-CoA synthetase</fullName>
    </submittedName>
</protein>
<reference evidence="3 4" key="1">
    <citation type="submission" date="2018-12" db="EMBL/GenBank/DDBJ databases">
        <title>Flammeovirga pectinis sp. nov., isolated from the gut of the Korean scallop, Patinopecten yessoensis.</title>
        <authorList>
            <person name="Bae J.-W."/>
            <person name="Jeong Y.-S."/>
            <person name="Kang W."/>
        </authorList>
    </citation>
    <scope>NUCLEOTIDE SEQUENCE [LARGE SCALE GENOMIC DNA]</scope>
    <source>
        <strain evidence="3 4">L12M1</strain>
    </source>
</reference>
<proteinExistence type="inferred from homology"/>
<dbReference type="KEGG" id="fll:EI427_12630"/>
<evidence type="ECO:0000313" key="4">
    <source>
        <dbReference type="Proteomes" id="UP000267268"/>
    </source>
</evidence>
<dbReference type="GO" id="GO:0006631">
    <property type="term" value="P:fatty acid metabolic process"/>
    <property type="evidence" value="ECO:0007669"/>
    <property type="project" value="TreeGrafter"/>
</dbReference>
<evidence type="ECO:0000259" key="2">
    <source>
        <dbReference type="Pfam" id="PF00501"/>
    </source>
</evidence>
<dbReference type="Pfam" id="PF00501">
    <property type="entry name" value="AMP-binding"/>
    <property type="match status" value="1"/>
</dbReference>
<dbReference type="EMBL" id="CP034562">
    <property type="protein sequence ID" value="AZQ63050.1"/>
    <property type="molecule type" value="Genomic_DNA"/>
</dbReference>
<evidence type="ECO:0000256" key="1">
    <source>
        <dbReference type="ARBA" id="ARBA00006432"/>
    </source>
</evidence>
<dbReference type="Gene3D" id="3.30.300.30">
    <property type="match status" value="1"/>
</dbReference>
<dbReference type="SUPFAM" id="SSF56801">
    <property type="entry name" value="Acetyl-CoA synthetase-like"/>
    <property type="match status" value="1"/>
</dbReference>